<protein>
    <recommendedName>
        <fullName evidence="1">PA14 domain-containing protein</fullName>
    </recommendedName>
</protein>
<feature type="domain" description="PA14" evidence="1">
    <location>
        <begin position="1"/>
        <end position="159"/>
    </location>
</feature>
<evidence type="ECO:0000313" key="3">
    <source>
        <dbReference type="Proteomes" id="UP000601361"/>
    </source>
</evidence>
<name>A0ABQ1WTK7_9BACT</name>
<dbReference type="InterPro" id="IPR037524">
    <property type="entry name" value="PA14/GLEYA"/>
</dbReference>
<evidence type="ECO:0000313" key="2">
    <source>
        <dbReference type="EMBL" id="GGG45296.1"/>
    </source>
</evidence>
<dbReference type="Pfam" id="PF07691">
    <property type="entry name" value="PA14"/>
    <property type="match status" value="3"/>
</dbReference>
<dbReference type="InterPro" id="IPR026444">
    <property type="entry name" value="Secre_tail"/>
</dbReference>
<feature type="domain" description="PA14" evidence="1">
    <location>
        <begin position="278"/>
        <end position="440"/>
    </location>
</feature>
<dbReference type="NCBIfam" id="TIGR04183">
    <property type="entry name" value="Por_Secre_tail"/>
    <property type="match status" value="1"/>
</dbReference>
<dbReference type="Pfam" id="PF18962">
    <property type="entry name" value="Por_Secre_tail"/>
    <property type="match status" value="1"/>
</dbReference>
<dbReference type="EMBL" id="BMGS01000005">
    <property type="protein sequence ID" value="GGG45296.1"/>
    <property type="molecule type" value="Genomic_DNA"/>
</dbReference>
<dbReference type="SUPFAM" id="SSF56988">
    <property type="entry name" value="Anthrax protective antigen"/>
    <property type="match status" value="3"/>
</dbReference>
<gene>
    <name evidence="2" type="ORF">GCM10011378_21920</name>
</gene>
<organism evidence="2 3">
    <name type="scientific">Hymenobacter glacieicola</name>
    <dbReference type="NCBI Taxonomy" id="1562124"/>
    <lineage>
        <taxon>Bacteria</taxon>
        <taxon>Pseudomonadati</taxon>
        <taxon>Bacteroidota</taxon>
        <taxon>Cytophagia</taxon>
        <taxon>Cytophagales</taxon>
        <taxon>Hymenobacteraceae</taxon>
        <taxon>Hymenobacter</taxon>
    </lineage>
</organism>
<proteinExistence type="predicted"/>
<dbReference type="Gene3D" id="3.90.182.10">
    <property type="entry name" value="Toxin - Anthrax Protective Antigen,domain 1"/>
    <property type="match status" value="3"/>
</dbReference>
<dbReference type="SMART" id="SM00758">
    <property type="entry name" value="PA14"/>
    <property type="match status" value="3"/>
</dbReference>
<accession>A0ABQ1WTK7</accession>
<sequence>MYAEYFSRYFADDTGFFSDNANPAGLSRVEAQVNFPTAASFGDLRPISDGTAQDPDRYSLRLRGSIDLPTAGSYTFYLTSDDAAYLWLDNEATVIPPNPDAALIAIRGSRPALTRTATITLPAGRHNVQILYGDDCCENVLVWEYEGPGIARQVVPSSVLCTGLVPVPPVPQSISYSPAARAFPAGTTLSSGAPVVQAGGAAPTGFAIANAASLPAGISINSATGVLTASSSVPQGSYDVAVAVTNANGTSTFRNVFRFTVTAPLPTGCGGTDPGGQTAAAGLYSEYFSGFFDDDPAFFTGHTPGLVRTDAQINFPLEDSFGNLLPVATGSQTAPDNFSLRQRGSLYLAATGTYTFYLTADDAAYLWLDNAALASPLVLANATINNGGIHSAKTVAVTLKLSAGLHNLALLYGDKGVGNTLQLEYESADLGLARMVVPSNLFCTSVQPLLPLAVALTYSPATLRVATGRSGTSVAPTATSASAVVEYLISNAADLPAGITINAATGQLSVSAGVAEGSYAVSVAARNSGGTAVFAQVLTVQVVAAAPVGCAGIDANSAVATSGLFVEYFPGYFNDDLTFFSSTAATRTNRTQAIDFSSAASWSEITGQQDPDGFSARFRGRILVPTTGTYTLHLTSDDAAYLWLDNAALASSPTTGTALISNSGIHEAITKSGVVNLTAGLHDILILYGEAVGPNVLRLEYESADANVPRQLVSAGSLCTTLSNAPLPVTLLRFGVQPNKMGVVASWETAQELNSATFVVERSANGQVFESIGRVAAAGTTQQRQVYSFTDRAPFAGQNYYRLRQLDKDGTAHLSGVVSTQWNAAASGLQLTLFPNPTATGTCTVRLEQATAAATQLQVLDLTGRTVYSHQLPATSATEHTFSTRQLRAGVYVVRVTSAQGTVTQRIQVQ</sequence>
<dbReference type="Pfam" id="PF05345">
    <property type="entry name" value="He_PIG"/>
    <property type="match status" value="2"/>
</dbReference>
<dbReference type="Gene3D" id="2.60.40.10">
    <property type="entry name" value="Immunoglobulins"/>
    <property type="match status" value="2"/>
</dbReference>
<dbReference type="InterPro" id="IPR011658">
    <property type="entry name" value="PA14_dom"/>
</dbReference>
<feature type="domain" description="PA14" evidence="1">
    <location>
        <begin position="559"/>
        <end position="717"/>
    </location>
</feature>
<evidence type="ECO:0000259" key="1">
    <source>
        <dbReference type="PROSITE" id="PS51820"/>
    </source>
</evidence>
<dbReference type="Proteomes" id="UP000601361">
    <property type="component" value="Unassembled WGS sequence"/>
</dbReference>
<dbReference type="PROSITE" id="PS51820">
    <property type="entry name" value="PA14"/>
    <property type="match status" value="3"/>
</dbReference>
<dbReference type="InterPro" id="IPR013783">
    <property type="entry name" value="Ig-like_fold"/>
</dbReference>
<comment type="caution">
    <text evidence="2">The sequence shown here is derived from an EMBL/GenBank/DDBJ whole genome shotgun (WGS) entry which is preliminary data.</text>
</comment>
<reference evidence="3" key="1">
    <citation type="journal article" date="2019" name="Int. J. Syst. Evol. Microbiol.">
        <title>The Global Catalogue of Microorganisms (GCM) 10K type strain sequencing project: providing services to taxonomists for standard genome sequencing and annotation.</title>
        <authorList>
            <consortium name="The Broad Institute Genomics Platform"/>
            <consortium name="The Broad Institute Genome Sequencing Center for Infectious Disease"/>
            <person name="Wu L."/>
            <person name="Ma J."/>
        </authorList>
    </citation>
    <scope>NUCLEOTIDE SEQUENCE [LARGE SCALE GENOMIC DNA]</scope>
    <source>
        <strain evidence="3">CGMCC 1.12990</strain>
    </source>
</reference>
<keyword evidence="3" id="KW-1185">Reference proteome</keyword>
<dbReference type="SUPFAM" id="SSF49313">
    <property type="entry name" value="Cadherin-like"/>
    <property type="match status" value="1"/>
</dbReference>
<dbReference type="InterPro" id="IPR015919">
    <property type="entry name" value="Cadherin-like_sf"/>
</dbReference>